<dbReference type="EMBL" id="UINC01021159">
    <property type="protein sequence ID" value="SVA88127.1"/>
    <property type="molecule type" value="Genomic_DNA"/>
</dbReference>
<gene>
    <name evidence="1" type="ORF">METZ01_LOCUS140981</name>
</gene>
<organism evidence="1">
    <name type="scientific">marine metagenome</name>
    <dbReference type="NCBI Taxonomy" id="408172"/>
    <lineage>
        <taxon>unclassified sequences</taxon>
        <taxon>metagenomes</taxon>
        <taxon>ecological metagenomes</taxon>
    </lineage>
</organism>
<name>A0A381ZH98_9ZZZZ</name>
<proteinExistence type="predicted"/>
<reference evidence="1" key="1">
    <citation type="submission" date="2018-05" db="EMBL/GenBank/DDBJ databases">
        <authorList>
            <person name="Lanie J.A."/>
            <person name="Ng W.-L."/>
            <person name="Kazmierczak K.M."/>
            <person name="Andrzejewski T.M."/>
            <person name="Davidsen T.M."/>
            <person name="Wayne K.J."/>
            <person name="Tettelin H."/>
            <person name="Glass J.I."/>
            <person name="Rusch D."/>
            <person name="Podicherti R."/>
            <person name="Tsui H.-C.T."/>
            <person name="Winkler M.E."/>
        </authorList>
    </citation>
    <scope>NUCLEOTIDE SEQUENCE</scope>
</reference>
<accession>A0A381ZH98</accession>
<sequence>MNIVCTGKPGDGLLRYSYEHCCYLNSVGIKSQVVIIPNPKHTKEDYIKAIKDQYKTYENIVFDHYTPTTNEITLILGRSMLTLAYLDRKKYTKDQLLTLHLLFSNNVIALYSENHPKEYPTALNYFNPKKVYDLCDYEVYPRGVGIPYEKIINFDVYKPIKDDIQFKYLFLGTNEIYYKELEKVIDRYPDHGIITYKEKWINTKLNNLFVPISNVLGKFETYVYTKPNFDPAPRLFVEFKWLGKNVEYLRDKNMKDGGMVYWNRPVPTEQIYSANINILIELKKEIDEKNIIS</sequence>
<dbReference type="AlphaFoldDB" id="A0A381ZH98"/>
<protein>
    <recommendedName>
        <fullName evidence="2">Glycosyl transferase family 1 domain-containing protein</fullName>
    </recommendedName>
</protein>
<evidence type="ECO:0008006" key="2">
    <source>
        <dbReference type="Google" id="ProtNLM"/>
    </source>
</evidence>
<evidence type="ECO:0000313" key="1">
    <source>
        <dbReference type="EMBL" id="SVA88127.1"/>
    </source>
</evidence>